<evidence type="ECO:0000259" key="9">
    <source>
        <dbReference type="Pfam" id="PF23764"/>
    </source>
</evidence>
<dbReference type="InterPro" id="IPR006626">
    <property type="entry name" value="PbH1"/>
</dbReference>
<dbReference type="Pfam" id="PF23764">
    <property type="entry name" value="Beta-barrel_GLAA-B_II"/>
    <property type="match status" value="1"/>
</dbReference>
<dbReference type="KEGG" id="ccot:CCAX7_23590"/>
<evidence type="ECO:0000259" key="8">
    <source>
        <dbReference type="Pfam" id="PF23763"/>
    </source>
</evidence>
<evidence type="ECO:0000313" key="11">
    <source>
        <dbReference type="Proteomes" id="UP000287394"/>
    </source>
</evidence>
<organism evidence="10 11">
    <name type="scientific">Capsulimonas corticalis</name>
    <dbReference type="NCBI Taxonomy" id="2219043"/>
    <lineage>
        <taxon>Bacteria</taxon>
        <taxon>Bacillati</taxon>
        <taxon>Armatimonadota</taxon>
        <taxon>Armatimonadia</taxon>
        <taxon>Capsulimonadales</taxon>
        <taxon>Capsulimonadaceae</taxon>
        <taxon>Capsulimonas</taxon>
    </lineage>
</organism>
<keyword evidence="11" id="KW-1185">Reference proteome</keyword>
<dbReference type="Pfam" id="PF23763">
    <property type="entry name" value="Beta-barrel_GLAA-B_I"/>
    <property type="match status" value="1"/>
</dbReference>
<dbReference type="Pfam" id="PF13229">
    <property type="entry name" value="Beta_helix"/>
    <property type="match status" value="1"/>
</dbReference>
<comment type="catalytic activity">
    <reaction evidence="2">
        <text>Hydrolysis of terminal, non-reducing branched (1-&gt;3)-alpha-D-galactosidic residues, producing free D-galactose.</text>
        <dbReference type="EC" id="3.2.1.n1"/>
    </reaction>
</comment>
<dbReference type="InterPro" id="IPR056441">
    <property type="entry name" value="Beta-barrel_GLAA-B_II"/>
</dbReference>
<feature type="domain" description="GLAA-B beta-barrel" evidence="9">
    <location>
        <begin position="357"/>
        <end position="417"/>
    </location>
</feature>
<dbReference type="InterPro" id="IPR057275">
    <property type="entry name" value="Beta-barrel_GLAA-B_I"/>
</dbReference>
<reference evidence="10 11" key="1">
    <citation type="journal article" date="2019" name="Int. J. Syst. Evol. Microbiol.">
        <title>Capsulimonas corticalis gen. nov., sp. nov., an aerobic capsulated bacterium, of a novel bacterial order, Capsulimonadales ord. nov., of the class Armatimonadia of the phylum Armatimonadetes.</title>
        <authorList>
            <person name="Li J."/>
            <person name="Kudo C."/>
            <person name="Tonouchi A."/>
        </authorList>
    </citation>
    <scope>NUCLEOTIDE SEQUENCE [LARGE SCALE GENOMIC DNA]</scope>
    <source>
        <strain evidence="10 11">AX-7</strain>
    </source>
</reference>
<dbReference type="InterPro" id="IPR012334">
    <property type="entry name" value="Pectin_lyas_fold"/>
</dbReference>
<dbReference type="SMART" id="SM00710">
    <property type="entry name" value="PbH1"/>
    <property type="match status" value="5"/>
</dbReference>
<accession>A0A402CV70</accession>
<keyword evidence="3" id="KW-0732">Signal</keyword>
<dbReference type="SUPFAM" id="SSF51126">
    <property type="entry name" value="Pectin lyase-like"/>
    <property type="match status" value="1"/>
</dbReference>
<evidence type="ECO:0000256" key="3">
    <source>
        <dbReference type="ARBA" id="ARBA00022729"/>
    </source>
</evidence>
<protein>
    <submittedName>
        <fullName evidence="10">Alpha-1,3-galactosidase B</fullName>
    </submittedName>
</protein>
<keyword evidence="5" id="KW-0378">Hydrolase</keyword>
<dbReference type="AlphaFoldDB" id="A0A402CV70"/>
<dbReference type="OrthoDB" id="9807299at2"/>
<evidence type="ECO:0000256" key="6">
    <source>
        <dbReference type="ARBA" id="ARBA00023295"/>
    </source>
</evidence>
<evidence type="ECO:0000313" key="10">
    <source>
        <dbReference type="EMBL" id="BDI30308.1"/>
    </source>
</evidence>
<name>A0A402CV70_9BACT</name>
<dbReference type="GO" id="GO:0004557">
    <property type="term" value="F:alpha-galactosidase activity"/>
    <property type="evidence" value="ECO:0007669"/>
    <property type="project" value="UniProtKB-EC"/>
</dbReference>
<evidence type="ECO:0000256" key="1">
    <source>
        <dbReference type="ARBA" id="ARBA00001255"/>
    </source>
</evidence>
<evidence type="ECO:0000256" key="2">
    <source>
        <dbReference type="ARBA" id="ARBA00001271"/>
    </source>
</evidence>
<gene>
    <name evidence="10" type="primary">glaB_2</name>
    <name evidence="10" type="ORF">CCAX7_23590</name>
</gene>
<dbReference type="InterPro" id="IPR039448">
    <property type="entry name" value="Beta_helix"/>
</dbReference>
<feature type="domain" description="Right handed beta helix" evidence="7">
    <location>
        <begin position="428"/>
        <end position="582"/>
    </location>
</feature>
<keyword evidence="6" id="KW-0326">Glycosidase</keyword>
<dbReference type="EMBL" id="AP025739">
    <property type="protein sequence ID" value="BDI30308.1"/>
    <property type="molecule type" value="Genomic_DNA"/>
</dbReference>
<feature type="domain" description="GLAA-B beta-barrel" evidence="8">
    <location>
        <begin position="155"/>
        <end position="248"/>
    </location>
</feature>
<keyword evidence="4" id="KW-0677">Repeat</keyword>
<proteinExistence type="predicted"/>
<dbReference type="InterPro" id="IPR011050">
    <property type="entry name" value="Pectin_lyase_fold/virulence"/>
</dbReference>
<dbReference type="Proteomes" id="UP000287394">
    <property type="component" value="Chromosome"/>
</dbReference>
<evidence type="ECO:0000256" key="5">
    <source>
        <dbReference type="ARBA" id="ARBA00022801"/>
    </source>
</evidence>
<comment type="catalytic activity">
    <reaction evidence="1">
        <text>Hydrolysis of terminal, non-reducing alpha-D-galactose residues in alpha-D-galactosides, including galactose oligosaccharides, galactomannans and galactolipids.</text>
        <dbReference type="EC" id="3.2.1.22"/>
    </reaction>
</comment>
<evidence type="ECO:0000259" key="7">
    <source>
        <dbReference type="Pfam" id="PF13229"/>
    </source>
</evidence>
<dbReference type="Gene3D" id="2.160.20.10">
    <property type="entry name" value="Single-stranded right-handed beta-helix, Pectin lyase-like"/>
    <property type="match status" value="1"/>
</dbReference>
<sequence length="597" mass="66209">MNALFHAPFFDISMKAFFVALCVGLPSALVAAPADAAPIVIDIGALNIPAGGDATPYVNKILMNADRGKSYKIVFPQRTYDFYPDKAFEKFAFISNNNSGLRRTAFPIIGLKNIQIEGNGSLFLFHGKMIPFLIEDSTNVSLTNFQIDWADPLHFEATVIASDPERHTFDVKVLDEVKYSIRNHTLTYHGYEWDQALQYSYFFDSQTKRPLYDIGRYAVDRDAQVEELSPGVLRVSGAGNRALPVGAVWIDYTGRDVPGIRVLRCADVTIEDVTLRHALGMGLIAERTKNITLNRYNVTLPPGSKRLVTLTADATHFVNCKGKLEIENGVFENMLDDAANIHGIYEEVVDYLGDRVIGVRLKHIEQNGFTFAEPGDRIGFIDSQTMMPVMSARVVHITPVNSKYTLIEFDKKIKGNLPAKAAVENLTWSVDSATIKNCTVRQNRARAILIQTTGKVVVENCYFSPTMDGIIIGGESDYWFESGPVNDVVIRHNVFEDFGTEGVSYALNIDPSIKDENLSAGFFHKNVVFENNTIKTFDTPIVHAKSIDGLTIQGNVVTKTNTHPGFSQDAAQYRVRSSQNVIIAGNRNTDGSEPTVK</sequence>
<evidence type="ECO:0000256" key="4">
    <source>
        <dbReference type="ARBA" id="ARBA00022737"/>
    </source>
</evidence>
<dbReference type="RefSeq" id="WP_119321269.1">
    <property type="nucleotide sequence ID" value="NZ_AP025739.1"/>
</dbReference>